<dbReference type="PANTHER" id="PTHR30294">
    <property type="entry name" value="MEMBRANE COMPONENT OF ABC TRANSPORTER YHHJ-RELATED"/>
    <property type="match status" value="1"/>
</dbReference>
<gene>
    <name evidence="10" type="ORF">JF888_05330</name>
</gene>
<feature type="transmembrane region" description="Helical" evidence="8">
    <location>
        <begin position="94"/>
        <end position="123"/>
    </location>
</feature>
<reference evidence="10 11" key="1">
    <citation type="submission" date="2020-10" db="EMBL/GenBank/DDBJ databases">
        <title>Ca. Dormibacterota MAGs.</title>
        <authorList>
            <person name="Montgomery K."/>
        </authorList>
    </citation>
    <scope>NUCLEOTIDE SEQUENCE [LARGE SCALE GENOMIC DNA]</scope>
    <source>
        <strain evidence="10">SC8811_S16_3</strain>
    </source>
</reference>
<dbReference type="Proteomes" id="UP000620075">
    <property type="component" value="Unassembled WGS sequence"/>
</dbReference>
<evidence type="ECO:0000256" key="2">
    <source>
        <dbReference type="ARBA" id="ARBA00007783"/>
    </source>
</evidence>
<feature type="transmembrane region" description="Helical" evidence="8">
    <location>
        <begin position="54"/>
        <end position="73"/>
    </location>
</feature>
<sequence length="244" mass="26536">MSLRVTLITSWRIMAQLRRDHRTLALVILLPALLMVLMRYVFDSKPLFERLAPTLLAIFPFIVMFLVTSVATLRERRSGTLERLMTMPIAKLDLLLGYAVAFGLLAVIQVGVAASLCLFWLGLDVKGSLALMFGIAVLDAVLGMALGLFVSAFARTEFQAVQFMPLFAGTQVLLCGLLVPRDHMAGILARISDFLPLSYAVDALKLITTSAELSRELIQDVGVVAACSLLALAAGAATLRRRTA</sequence>
<protein>
    <recommendedName>
        <fullName evidence="8">Transport permease protein</fullName>
    </recommendedName>
</protein>
<accession>A0A934N6J8</accession>
<organism evidence="10 11">
    <name type="scientific">Candidatus Dormiibacter inghamiae</name>
    <dbReference type="NCBI Taxonomy" id="3127013"/>
    <lineage>
        <taxon>Bacteria</taxon>
        <taxon>Bacillati</taxon>
        <taxon>Candidatus Dormiibacterota</taxon>
        <taxon>Candidatus Dormibacteria</taxon>
        <taxon>Candidatus Dormibacterales</taxon>
        <taxon>Candidatus Dormibacteraceae</taxon>
        <taxon>Candidatus Dormiibacter</taxon>
    </lineage>
</organism>
<feature type="transmembrane region" description="Helical" evidence="8">
    <location>
        <begin position="160"/>
        <end position="179"/>
    </location>
</feature>
<evidence type="ECO:0000256" key="7">
    <source>
        <dbReference type="ARBA" id="ARBA00023136"/>
    </source>
</evidence>
<dbReference type="PIRSF" id="PIRSF006648">
    <property type="entry name" value="DrrB"/>
    <property type="match status" value="1"/>
</dbReference>
<proteinExistence type="inferred from homology"/>
<dbReference type="RefSeq" id="WP_338177223.1">
    <property type="nucleotide sequence ID" value="NZ_JAEKNQ010000021.1"/>
</dbReference>
<keyword evidence="3 8" id="KW-0813">Transport</keyword>
<dbReference type="PROSITE" id="PS51012">
    <property type="entry name" value="ABC_TM2"/>
    <property type="match status" value="1"/>
</dbReference>
<dbReference type="InterPro" id="IPR051449">
    <property type="entry name" value="ABC-2_transporter_component"/>
</dbReference>
<feature type="transmembrane region" description="Helical" evidence="8">
    <location>
        <begin position="129"/>
        <end position="153"/>
    </location>
</feature>
<feature type="domain" description="ABC transmembrane type-2" evidence="9">
    <location>
        <begin position="14"/>
        <end position="242"/>
    </location>
</feature>
<comment type="subcellular location">
    <subcellularLocation>
        <location evidence="1 8">Cell membrane</location>
        <topology evidence="1 8">Multi-pass membrane protein</topology>
    </subcellularLocation>
</comment>
<evidence type="ECO:0000313" key="10">
    <source>
        <dbReference type="EMBL" id="MBJ7602600.1"/>
    </source>
</evidence>
<evidence type="ECO:0000256" key="6">
    <source>
        <dbReference type="ARBA" id="ARBA00022989"/>
    </source>
</evidence>
<evidence type="ECO:0000256" key="4">
    <source>
        <dbReference type="ARBA" id="ARBA00022475"/>
    </source>
</evidence>
<dbReference type="AlphaFoldDB" id="A0A934N6J8"/>
<dbReference type="InterPro" id="IPR013525">
    <property type="entry name" value="ABC2_TM"/>
</dbReference>
<dbReference type="GO" id="GO:0140359">
    <property type="term" value="F:ABC-type transporter activity"/>
    <property type="evidence" value="ECO:0007669"/>
    <property type="project" value="InterPro"/>
</dbReference>
<evidence type="ECO:0000256" key="3">
    <source>
        <dbReference type="ARBA" id="ARBA00022448"/>
    </source>
</evidence>
<keyword evidence="5 8" id="KW-0812">Transmembrane</keyword>
<evidence type="ECO:0000256" key="5">
    <source>
        <dbReference type="ARBA" id="ARBA00022692"/>
    </source>
</evidence>
<dbReference type="GO" id="GO:0043190">
    <property type="term" value="C:ATP-binding cassette (ABC) transporter complex"/>
    <property type="evidence" value="ECO:0007669"/>
    <property type="project" value="InterPro"/>
</dbReference>
<dbReference type="InterPro" id="IPR000412">
    <property type="entry name" value="ABC_2_transport"/>
</dbReference>
<comment type="similarity">
    <text evidence="2 8">Belongs to the ABC-2 integral membrane protein family.</text>
</comment>
<dbReference type="Pfam" id="PF01061">
    <property type="entry name" value="ABC2_membrane"/>
    <property type="match status" value="1"/>
</dbReference>
<keyword evidence="4 8" id="KW-1003">Cell membrane</keyword>
<keyword evidence="7 8" id="KW-0472">Membrane</keyword>
<name>A0A934N6J8_9BACT</name>
<dbReference type="InterPro" id="IPR047817">
    <property type="entry name" value="ABC2_TM_bact-type"/>
</dbReference>
<evidence type="ECO:0000256" key="8">
    <source>
        <dbReference type="RuleBase" id="RU361157"/>
    </source>
</evidence>
<evidence type="ECO:0000313" key="11">
    <source>
        <dbReference type="Proteomes" id="UP000620075"/>
    </source>
</evidence>
<dbReference type="PANTHER" id="PTHR30294:SF38">
    <property type="entry name" value="TRANSPORT PERMEASE PROTEIN"/>
    <property type="match status" value="1"/>
</dbReference>
<feature type="transmembrane region" description="Helical" evidence="8">
    <location>
        <begin position="221"/>
        <end position="239"/>
    </location>
</feature>
<dbReference type="EMBL" id="JAEKNQ010000021">
    <property type="protein sequence ID" value="MBJ7602600.1"/>
    <property type="molecule type" value="Genomic_DNA"/>
</dbReference>
<feature type="transmembrane region" description="Helical" evidence="8">
    <location>
        <begin position="21"/>
        <end position="42"/>
    </location>
</feature>
<keyword evidence="6 8" id="KW-1133">Transmembrane helix</keyword>
<evidence type="ECO:0000259" key="9">
    <source>
        <dbReference type="PROSITE" id="PS51012"/>
    </source>
</evidence>
<evidence type="ECO:0000256" key="1">
    <source>
        <dbReference type="ARBA" id="ARBA00004651"/>
    </source>
</evidence>
<comment type="caution">
    <text evidence="10">The sequence shown here is derived from an EMBL/GenBank/DDBJ whole genome shotgun (WGS) entry which is preliminary data.</text>
</comment>